<dbReference type="PANTHER" id="PTHR28080">
    <property type="entry name" value="PEROXISOMAL BIOGENESIS FACTOR 3"/>
    <property type="match status" value="1"/>
</dbReference>
<dbReference type="Proteomes" id="UP001491310">
    <property type="component" value="Unassembled WGS sequence"/>
</dbReference>
<dbReference type="PANTHER" id="PTHR28080:SF1">
    <property type="entry name" value="PEROXISOMAL BIOGENESIS FACTOR 3"/>
    <property type="match status" value="1"/>
</dbReference>
<evidence type="ECO:0000313" key="1">
    <source>
        <dbReference type="EMBL" id="KAK9907990.1"/>
    </source>
</evidence>
<evidence type="ECO:0000313" key="2">
    <source>
        <dbReference type="Proteomes" id="UP001491310"/>
    </source>
</evidence>
<protein>
    <submittedName>
        <fullName evidence="1">Uncharacterized protein</fullName>
    </submittedName>
</protein>
<dbReference type="InterPro" id="IPR006966">
    <property type="entry name" value="Peroxin-3"/>
</dbReference>
<reference evidence="1 2" key="1">
    <citation type="journal article" date="2024" name="Nat. Commun.">
        <title>Phylogenomics reveals the evolutionary origins of lichenization in chlorophyte algae.</title>
        <authorList>
            <person name="Puginier C."/>
            <person name="Libourel C."/>
            <person name="Otte J."/>
            <person name="Skaloud P."/>
            <person name="Haon M."/>
            <person name="Grisel S."/>
            <person name="Petersen M."/>
            <person name="Berrin J.G."/>
            <person name="Delaux P.M."/>
            <person name="Dal Grande F."/>
            <person name="Keller J."/>
        </authorList>
    </citation>
    <scope>NUCLEOTIDE SEQUENCE [LARGE SCALE GENOMIC DNA]</scope>
    <source>
        <strain evidence="1 2">SAG 216-7</strain>
    </source>
</reference>
<dbReference type="Pfam" id="PF04882">
    <property type="entry name" value="Peroxin-3"/>
    <property type="match status" value="1"/>
</dbReference>
<gene>
    <name evidence="1" type="ORF">WJX75_001093</name>
</gene>
<name>A0ABR2YMK7_9CHLO</name>
<organism evidence="1 2">
    <name type="scientific">Coccomyxa subellipsoidea</name>
    <dbReference type="NCBI Taxonomy" id="248742"/>
    <lineage>
        <taxon>Eukaryota</taxon>
        <taxon>Viridiplantae</taxon>
        <taxon>Chlorophyta</taxon>
        <taxon>core chlorophytes</taxon>
        <taxon>Trebouxiophyceae</taxon>
        <taxon>Trebouxiophyceae incertae sedis</taxon>
        <taxon>Coccomyxaceae</taxon>
        <taxon>Coccomyxa</taxon>
    </lineage>
</organism>
<dbReference type="EMBL" id="JALJOT010000008">
    <property type="protein sequence ID" value="KAK9907990.1"/>
    <property type="molecule type" value="Genomic_DNA"/>
</dbReference>
<sequence length="313" mass="34578">MLEELERHLNRAASLDALILRLRQLKGGDGEAEATKHALWRELAEAGFARTASAIWLLPLLQLLLRVQLNILGRQLFMESNLMEPRGRPGAWRALPMRMRPTELIRVGKGAQEQFLEYAHYLPERSVQATVERHKLAAYAALDGLELTQPLSAEQVHEVVSEMATEFEEAVRLSGGWVDLALPSAEDAARYFASFRRAPPDNSALVPGPQVAITDEEIVRAMVEEVEQVMSRPLFCAALKAAVDEVIRQVRELVQKELGDAQLPMAKVVPRVSLVADALLKPDGAIRQSVLTAIAALPEVEKLAASVYSFGPQ</sequence>
<keyword evidence="2" id="KW-1185">Reference proteome</keyword>
<proteinExistence type="predicted"/>
<comment type="caution">
    <text evidence="1">The sequence shown here is derived from an EMBL/GenBank/DDBJ whole genome shotgun (WGS) entry which is preliminary data.</text>
</comment>
<accession>A0ABR2YMK7</accession>